<dbReference type="EMBL" id="QLNQ01000001">
    <property type="protein sequence ID" value="RCK66711.1"/>
    <property type="molecule type" value="Genomic_DNA"/>
</dbReference>
<dbReference type="AlphaFoldDB" id="A0A367YNX9"/>
<accession>A0A367YNX9</accession>
<reference evidence="1 2" key="1">
    <citation type="submission" date="2018-06" db="EMBL/GenBank/DDBJ databases">
        <title>Whole genome sequencing of Candida tropicalis (genome annotated by CSBL at Korea University).</title>
        <authorList>
            <person name="Ahn J."/>
        </authorList>
    </citation>
    <scope>NUCLEOTIDE SEQUENCE [LARGE SCALE GENOMIC DNA]</scope>
    <source>
        <strain evidence="1 2">ATCC 20962</strain>
    </source>
</reference>
<evidence type="ECO:0000313" key="1">
    <source>
        <dbReference type="EMBL" id="RCK66711.1"/>
    </source>
</evidence>
<evidence type="ECO:0000313" key="2">
    <source>
        <dbReference type="Proteomes" id="UP000253472"/>
    </source>
</evidence>
<protein>
    <submittedName>
        <fullName evidence="1">Uncharacterized protein</fullName>
    </submittedName>
</protein>
<name>A0A367YNX9_9ASCO</name>
<dbReference type="Proteomes" id="UP000253472">
    <property type="component" value="Unassembled WGS sequence"/>
</dbReference>
<sequence length="67" mass="7411">MVASINRYEAMGYPMLSCTGVSPDRCNGRPLITLSHVFFWSNQDRITAVPGCKDTVKRAVDGSFRSV</sequence>
<keyword evidence="2" id="KW-1185">Reference proteome</keyword>
<comment type="caution">
    <text evidence="1">The sequence shown here is derived from an EMBL/GenBank/DDBJ whole genome shotgun (WGS) entry which is preliminary data.</text>
</comment>
<organism evidence="1 2">
    <name type="scientific">Candida viswanathii</name>
    <dbReference type="NCBI Taxonomy" id="5486"/>
    <lineage>
        <taxon>Eukaryota</taxon>
        <taxon>Fungi</taxon>
        <taxon>Dikarya</taxon>
        <taxon>Ascomycota</taxon>
        <taxon>Saccharomycotina</taxon>
        <taxon>Pichiomycetes</taxon>
        <taxon>Debaryomycetaceae</taxon>
        <taxon>Candida/Lodderomyces clade</taxon>
        <taxon>Candida</taxon>
    </lineage>
</organism>
<proteinExistence type="predicted"/>
<gene>
    <name evidence="1" type="ORF">Cantr_02914</name>
</gene>